<feature type="domain" description="NADH:quinone oxidoreductase/Mrp antiporter transmembrane" evidence="9">
    <location>
        <begin position="140"/>
        <end position="435"/>
    </location>
</feature>
<comment type="caution">
    <text evidence="10">The sequence shown here is derived from an EMBL/GenBank/DDBJ whole genome shotgun (WGS) entry which is preliminary data.</text>
</comment>
<evidence type="ECO:0000256" key="1">
    <source>
        <dbReference type="ARBA" id="ARBA00004651"/>
    </source>
</evidence>
<dbReference type="AlphaFoldDB" id="A0A4S2HCZ5"/>
<feature type="transmembrane region" description="Helical" evidence="8">
    <location>
        <begin position="119"/>
        <end position="138"/>
    </location>
</feature>
<evidence type="ECO:0000313" key="11">
    <source>
        <dbReference type="Proteomes" id="UP000305451"/>
    </source>
</evidence>
<keyword evidence="5 8" id="KW-1133">Transmembrane helix</keyword>
<dbReference type="OrthoDB" id="9811798at2"/>
<comment type="subcellular location">
    <subcellularLocation>
        <location evidence="1">Cell membrane</location>
        <topology evidence="1">Multi-pass membrane protein</topology>
    </subcellularLocation>
    <subcellularLocation>
        <location evidence="7">Membrane</location>
        <topology evidence="7">Multi-pass membrane protein</topology>
    </subcellularLocation>
</comment>
<evidence type="ECO:0000256" key="8">
    <source>
        <dbReference type="SAM" id="Phobius"/>
    </source>
</evidence>
<feature type="transmembrane region" description="Helical" evidence="8">
    <location>
        <begin position="37"/>
        <end position="58"/>
    </location>
</feature>
<evidence type="ECO:0000256" key="2">
    <source>
        <dbReference type="ARBA" id="ARBA00005346"/>
    </source>
</evidence>
<accession>A0A4S2HCZ5</accession>
<proteinExistence type="inferred from homology"/>
<feature type="transmembrane region" description="Helical" evidence="8">
    <location>
        <begin position="383"/>
        <end position="409"/>
    </location>
</feature>
<dbReference type="PANTHER" id="PTHR42703:SF1">
    <property type="entry name" value="NA(+)_H(+) ANTIPORTER SUBUNIT D1"/>
    <property type="match status" value="1"/>
</dbReference>
<feature type="transmembrane region" description="Helical" evidence="8">
    <location>
        <begin position="352"/>
        <end position="371"/>
    </location>
</feature>
<dbReference type="PRINTS" id="PR01434">
    <property type="entry name" value="NADHDHGNASE5"/>
</dbReference>
<feature type="transmembrane region" description="Helical" evidence="8">
    <location>
        <begin position="317"/>
        <end position="346"/>
    </location>
</feature>
<name>A0A4S2HCZ5_9PROT</name>
<keyword evidence="11" id="KW-1185">Reference proteome</keyword>
<reference evidence="10 11" key="1">
    <citation type="journal article" date="2013" name="Int. J. Syst. Evol. Microbiol.">
        <title>Marinicauda pacifica gen. nov., sp. nov., a prosthecate alphaproteobacterium of the family Hyphomonadaceae isolated from deep seawater.</title>
        <authorList>
            <person name="Zhang X.Y."/>
            <person name="Li G.W."/>
            <person name="Wang C.S."/>
            <person name="Zhang Y.J."/>
            <person name="Xu X.W."/>
            <person name="Li H."/>
            <person name="Liu A."/>
            <person name="Liu C."/>
            <person name="Xie B.B."/>
            <person name="Qin Q.L."/>
            <person name="Xu Z."/>
            <person name="Chen X.L."/>
            <person name="Zhou B.C."/>
            <person name="Zhang Y.Z."/>
        </authorList>
    </citation>
    <scope>NUCLEOTIDE SEQUENCE [LARGE SCALE GENOMIC DNA]</scope>
    <source>
        <strain evidence="10 11">P-1 km-3</strain>
    </source>
</reference>
<feature type="transmembrane region" description="Helical" evidence="8">
    <location>
        <begin position="462"/>
        <end position="482"/>
    </location>
</feature>
<comment type="similarity">
    <text evidence="2">Belongs to the CPA3 antiporters (TC 2.A.63) subunit D family.</text>
</comment>
<evidence type="ECO:0000256" key="6">
    <source>
        <dbReference type="ARBA" id="ARBA00023136"/>
    </source>
</evidence>
<organism evidence="10 11">
    <name type="scientific">Marinicauda pacifica</name>
    <dbReference type="NCBI Taxonomy" id="1133559"/>
    <lineage>
        <taxon>Bacteria</taxon>
        <taxon>Pseudomonadati</taxon>
        <taxon>Pseudomonadota</taxon>
        <taxon>Alphaproteobacteria</taxon>
        <taxon>Maricaulales</taxon>
        <taxon>Maricaulaceae</taxon>
        <taxon>Marinicauda</taxon>
    </lineage>
</organism>
<feature type="transmembrane region" description="Helical" evidence="8">
    <location>
        <begin position="421"/>
        <end position="441"/>
    </location>
</feature>
<feature type="transmembrane region" description="Helical" evidence="8">
    <location>
        <begin position="283"/>
        <end position="305"/>
    </location>
</feature>
<feature type="transmembrane region" description="Helical" evidence="8">
    <location>
        <begin position="174"/>
        <end position="198"/>
    </location>
</feature>
<feature type="transmembrane region" description="Helical" evidence="8">
    <location>
        <begin position="249"/>
        <end position="271"/>
    </location>
</feature>
<dbReference type="GO" id="GO:0005886">
    <property type="term" value="C:plasma membrane"/>
    <property type="evidence" value="ECO:0007669"/>
    <property type="project" value="UniProtKB-SubCell"/>
</dbReference>
<gene>
    <name evidence="10" type="ORF">E5162_01135</name>
</gene>
<dbReference type="InterPro" id="IPR050586">
    <property type="entry name" value="CPA3_Na-H_Antiporter_D"/>
</dbReference>
<evidence type="ECO:0000256" key="4">
    <source>
        <dbReference type="ARBA" id="ARBA00022692"/>
    </source>
</evidence>
<evidence type="ECO:0000313" key="10">
    <source>
        <dbReference type="EMBL" id="TGY93920.1"/>
    </source>
</evidence>
<feature type="transmembrane region" description="Helical" evidence="8">
    <location>
        <begin position="144"/>
        <end position="162"/>
    </location>
</feature>
<dbReference type="EMBL" id="SRXV01000001">
    <property type="protein sequence ID" value="TGY93920.1"/>
    <property type="molecule type" value="Genomic_DNA"/>
</dbReference>
<dbReference type="Proteomes" id="UP000305451">
    <property type="component" value="Unassembled WGS sequence"/>
</dbReference>
<feature type="transmembrane region" description="Helical" evidence="8">
    <location>
        <begin position="6"/>
        <end position="30"/>
    </location>
</feature>
<dbReference type="PANTHER" id="PTHR42703">
    <property type="entry name" value="NADH DEHYDROGENASE"/>
    <property type="match status" value="1"/>
</dbReference>
<dbReference type="InterPro" id="IPR001750">
    <property type="entry name" value="ND/Mrp_TM"/>
</dbReference>
<evidence type="ECO:0000259" key="9">
    <source>
        <dbReference type="Pfam" id="PF00361"/>
    </source>
</evidence>
<feature type="transmembrane region" description="Helical" evidence="8">
    <location>
        <begin position="218"/>
        <end position="237"/>
    </location>
</feature>
<sequence length="505" mass="53731">MDASFLPAALAAHAPVLGVVVPLFMAAVLVAVPNGRFAWGVVLASTVFALFIAFELVAQTRLSGVVSYQLGGWAPPHGIEFRIDELNSVIVLLIGAMGVLSAIFALPSVADEISPGKRGLFYAAFLVCFSGLNGVALTGDAFNLFVFLEISSLGTYALVAMGHQNDRQALTASFNYLVMGTIGATFFVIGVGFLYMATGTLNMADIARIVVDMPGNRVVEIAFAFILVGVGLKAALFPLHLWLPSAYSFAPNFVTVFLATTATKVAFYVIIRFMFDVFDPQSAFVMMSLTWVVMPLAIAGMILASAQAIFQTDARRLLAYSSVAQVGYMMLGLGMGTAIGVSAGVLHLLNHALMKGALFMALGAFAYSYGVRRISDFRGLGQALPGVAAAFTIGALSLIGVPFTVGFVSKFYLVQAALANGWWWAVAAIVFSSVLAVFYVYRILVVMWVHPAPEGRERIRPVPLMILVPLWILVAANIYFGVHADFMVDLANAAAQAAINAEAGS</sequence>
<dbReference type="Pfam" id="PF00361">
    <property type="entry name" value="Proton_antipo_M"/>
    <property type="match status" value="1"/>
</dbReference>
<keyword evidence="3" id="KW-1003">Cell membrane</keyword>
<keyword evidence="6 8" id="KW-0472">Membrane</keyword>
<keyword evidence="4 7" id="KW-0812">Transmembrane</keyword>
<dbReference type="RefSeq" id="WP_135943115.1">
    <property type="nucleotide sequence ID" value="NZ_BMEI01000001.1"/>
</dbReference>
<evidence type="ECO:0000256" key="7">
    <source>
        <dbReference type="RuleBase" id="RU000320"/>
    </source>
</evidence>
<feature type="transmembrane region" description="Helical" evidence="8">
    <location>
        <begin position="86"/>
        <end position="107"/>
    </location>
</feature>
<evidence type="ECO:0000256" key="5">
    <source>
        <dbReference type="ARBA" id="ARBA00022989"/>
    </source>
</evidence>
<protein>
    <submittedName>
        <fullName evidence="10">Monovalent cation/H+ antiporter subunit D family protein</fullName>
    </submittedName>
</protein>
<evidence type="ECO:0000256" key="3">
    <source>
        <dbReference type="ARBA" id="ARBA00022475"/>
    </source>
</evidence>